<evidence type="ECO:0000256" key="7">
    <source>
        <dbReference type="SAM" id="Phobius"/>
    </source>
</evidence>
<evidence type="ECO:0000313" key="10">
    <source>
        <dbReference type="Proteomes" id="UP000050424"/>
    </source>
</evidence>
<feature type="transmembrane region" description="Helical" evidence="7">
    <location>
        <begin position="877"/>
        <end position="901"/>
    </location>
</feature>
<dbReference type="PANTHER" id="PTHR23502:SF149">
    <property type="entry name" value="TRANSPORTER, PUTATIVE-RELATED"/>
    <property type="match status" value="1"/>
</dbReference>
<evidence type="ECO:0000256" key="1">
    <source>
        <dbReference type="ARBA" id="ARBA00004141"/>
    </source>
</evidence>
<feature type="transmembrane region" description="Helical" evidence="7">
    <location>
        <begin position="588"/>
        <end position="607"/>
    </location>
</feature>
<feature type="transmembrane region" description="Helical" evidence="7">
    <location>
        <begin position="742"/>
        <end position="764"/>
    </location>
</feature>
<feature type="region of interest" description="Disordered" evidence="6">
    <location>
        <begin position="625"/>
        <end position="667"/>
    </location>
</feature>
<keyword evidence="10" id="KW-1185">Reference proteome</keyword>
<feature type="transmembrane region" description="Helical" evidence="7">
    <location>
        <begin position="699"/>
        <end position="722"/>
    </location>
</feature>
<comment type="caution">
    <text evidence="9">The sequence shown here is derived from an EMBL/GenBank/DDBJ whole genome shotgun (WGS) entry which is preliminary data.</text>
</comment>
<name>A0A0P7B8V5_9HYPO</name>
<dbReference type="InterPro" id="IPR011701">
    <property type="entry name" value="MFS"/>
</dbReference>
<dbReference type="SUPFAM" id="SSF103473">
    <property type="entry name" value="MFS general substrate transporter"/>
    <property type="match status" value="1"/>
</dbReference>
<dbReference type="Pfam" id="PF13489">
    <property type="entry name" value="Methyltransf_23"/>
    <property type="match status" value="1"/>
</dbReference>
<keyword evidence="2 7" id="KW-0812">Transmembrane</keyword>
<dbReference type="PANTHER" id="PTHR23502">
    <property type="entry name" value="MAJOR FACILITATOR SUPERFAMILY"/>
    <property type="match status" value="1"/>
</dbReference>
<dbReference type="AlphaFoldDB" id="A0A0P7B8V5"/>
<dbReference type="Gene3D" id="3.40.50.150">
    <property type="entry name" value="Vaccinia Virus protein VP39"/>
    <property type="match status" value="1"/>
</dbReference>
<dbReference type="SUPFAM" id="SSF53335">
    <property type="entry name" value="S-adenosyl-L-methionine-dependent methyltransferases"/>
    <property type="match status" value="1"/>
</dbReference>
<organism evidence="9 10">
    <name type="scientific">Neonectria ditissima</name>
    <dbReference type="NCBI Taxonomy" id="78410"/>
    <lineage>
        <taxon>Eukaryota</taxon>
        <taxon>Fungi</taxon>
        <taxon>Dikarya</taxon>
        <taxon>Ascomycota</taxon>
        <taxon>Pezizomycotina</taxon>
        <taxon>Sordariomycetes</taxon>
        <taxon>Hypocreomycetidae</taxon>
        <taxon>Hypocreales</taxon>
        <taxon>Nectriaceae</taxon>
        <taxon>Neonectria</taxon>
    </lineage>
</organism>
<dbReference type="STRING" id="78410.A0A0P7B8V5"/>
<dbReference type="InterPro" id="IPR029063">
    <property type="entry name" value="SAM-dependent_MTases_sf"/>
</dbReference>
<accession>A0A0P7B8V5</accession>
<sequence length="917" mass="102657">MAGEPAREQTPAAESLSPEPQTQETVVQGPVQVDDALDEDDPGFFGSEGSCIAQRPQQQGRILLIANLATSSRYENGRRYHAYREGAYLMPNDDDEQERMDLGHHVYRLTLGGELYLAPISEKPKRVLDLGTGTGIWAMDFADEHPSAEVLGTDLSPIQPKWTPPNCIFEVDDFESEWTHRSPFDYIHARELGGCISDDEKLFRQAFEHLTPGGFFELQATRPGRFLSDDDTDKLATDAQFWMTSICEGAGRFGKPLDNAHEWAEKLKSVGFVDVKEEIRKVPIGPWPKDPTLKEIGKIQAFQEAQLIESYTPAIFSRVLGWGEAEIQVLMAKVKRDLRNPAIHLHLPVGKQFVSPQDLLDDEHVTLTTTDSQERDEIHDELHIEVLPGTEIMTDVGKHHFIKSEHSHRVLVPQPSQDPHDPLNWKPIWKLSTIVAVSTMTFTQGFAPLALASMFPYLIADYQSTLEDVIQFTGITILILGFSNFIWAPISTSFGRRPVFIASQLTCLASHILRARATSYGVFMGACVLNGIGAGPSEILQPAVISDIYFLHDRGSWNTLYWVVYMGSLMIAPIIAGPMADHVGWQNFWWLNVAMTSVSILLGVFCFPETRWSRVETTQAEAIASDASVKGTDQQNEHSTSHGNTEKLSATQSQPTQHASDEDPYLGRGTPSKQQWWLFQRNSSPLKTIWHDLWTPWRLFVFPIVLFASFVASWSCSNFLILNLTQSQVFAAPPYNMSSQSIGFLNFAILVGALIGLVTAGPFSDWISKRATTRNGGIREPEMRLPAMIPYILIMALGNIITALGYERKWPWPVIVVIGYSCAGIQVAALPSIASTYAVDSYKPVASSLFVAITVNKNLWGYGMGKFITPWTMEAGFLPAFMTNMALTILWCLFGIIFYYYGKTFRRWTKDSNIHQM</sequence>
<proteinExistence type="predicted"/>
<dbReference type="InterPro" id="IPR020846">
    <property type="entry name" value="MFS_dom"/>
</dbReference>
<dbReference type="EMBL" id="LKCW01000052">
    <property type="protein sequence ID" value="KPM42200.1"/>
    <property type="molecule type" value="Genomic_DNA"/>
</dbReference>
<keyword evidence="3 7" id="KW-1133">Transmembrane helix</keyword>
<dbReference type="GO" id="GO:0005886">
    <property type="term" value="C:plasma membrane"/>
    <property type="evidence" value="ECO:0007669"/>
    <property type="project" value="TreeGrafter"/>
</dbReference>
<keyword evidence="5" id="KW-0325">Glycoprotein</keyword>
<dbReference type="InterPro" id="IPR036259">
    <property type="entry name" value="MFS_trans_sf"/>
</dbReference>
<feature type="transmembrane region" description="Helical" evidence="7">
    <location>
        <begin position="845"/>
        <end position="865"/>
    </location>
</feature>
<feature type="domain" description="Major facilitator superfamily (MFS) profile" evidence="8">
    <location>
        <begin position="433"/>
        <end position="903"/>
    </location>
</feature>
<feature type="compositionally biased region" description="Polar residues" evidence="6">
    <location>
        <begin position="641"/>
        <end position="658"/>
    </location>
</feature>
<evidence type="ECO:0000313" key="9">
    <source>
        <dbReference type="EMBL" id="KPM42200.1"/>
    </source>
</evidence>
<evidence type="ECO:0000256" key="6">
    <source>
        <dbReference type="SAM" id="MobiDB-lite"/>
    </source>
</evidence>
<dbReference type="Gene3D" id="1.20.1250.20">
    <property type="entry name" value="MFS general substrate transporter like domains"/>
    <property type="match status" value="1"/>
</dbReference>
<feature type="transmembrane region" description="Helical" evidence="7">
    <location>
        <begin position="812"/>
        <end position="833"/>
    </location>
</feature>
<dbReference type="Pfam" id="PF07690">
    <property type="entry name" value="MFS_1"/>
    <property type="match status" value="1"/>
</dbReference>
<feature type="transmembrane region" description="Helical" evidence="7">
    <location>
        <begin position="469"/>
        <end position="487"/>
    </location>
</feature>
<comment type="subcellular location">
    <subcellularLocation>
        <location evidence="1">Membrane</location>
        <topology evidence="1">Multi-pass membrane protein</topology>
    </subcellularLocation>
</comment>
<gene>
    <name evidence="9" type="ORF">AK830_g4327</name>
</gene>
<dbReference type="OrthoDB" id="5215911at2759"/>
<evidence type="ECO:0000259" key="8">
    <source>
        <dbReference type="PROSITE" id="PS50850"/>
    </source>
</evidence>
<dbReference type="CDD" id="cd02440">
    <property type="entry name" value="AdoMet_MTases"/>
    <property type="match status" value="1"/>
</dbReference>
<keyword evidence="4 7" id="KW-0472">Membrane</keyword>
<protein>
    <recommendedName>
        <fullName evidence="8">Major facilitator superfamily (MFS) profile domain-containing protein</fullName>
    </recommendedName>
</protein>
<dbReference type="GO" id="GO:0022857">
    <property type="term" value="F:transmembrane transporter activity"/>
    <property type="evidence" value="ECO:0007669"/>
    <property type="project" value="InterPro"/>
</dbReference>
<dbReference type="PROSITE" id="PS50850">
    <property type="entry name" value="MFS"/>
    <property type="match status" value="1"/>
</dbReference>
<evidence type="ECO:0000256" key="3">
    <source>
        <dbReference type="ARBA" id="ARBA00022989"/>
    </source>
</evidence>
<reference evidence="9 10" key="1">
    <citation type="submission" date="2015-09" db="EMBL/GenBank/DDBJ databases">
        <title>Draft genome of a European isolate of the apple canker pathogen Neonectria ditissima.</title>
        <authorList>
            <person name="Gomez-Cortecero A."/>
            <person name="Harrison R.J."/>
            <person name="Armitage A.D."/>
        </authorList>
    </citation>
    <scope>NUCLEOTIDE SEQUENCE [LARGE SCALE GENOMIC DNA]</scope>
    <source>
        <strain evidence="9 10">R09/05</strain>
    </source>
</reference>
<evidence type="ECO:0000256" key="5">
    <source>
        <dbReference type="ARBA" id="ARBA00023180"/>
    </source>
</evidence>
<dbReference type="Proteomes" id="UP000050424">
    <property type="component" value="Unassembled WGS sequence"/>
</dbReference>
<feature type="region of interest" description="Disordered" evidence="6">
    <location>
        <begin position="1"/>
        <end position="44"/>
    </location>
</feature>
<evidence type="ECO:0000256" key="2">
    <source>
        <dbReference type="ARBA" id="ARBA00022692"/>
    </source>
</evidence>
<evidence type="ECO:0000256" key="4">
    <source>
        <dbReference type="ARBA" id="ARBA00023136"/>
    </source>
</evidence>
<feature type="transmembrane region" description="Helical" evidence="7">
    <location>
        <begin position="785"/>
        <end position="806"/>
    </location>
</feature>
<feature type="transmembrane region" description="Helical" evidence="7">
    <location>
        <begin position="559"/>
        <end position="576"/>
    </location>
</feature>